<proteinExistence type="predicted"/>
<name>A0A7C0TZ13_THELI</name>
<dbReference type="EMBL" id="DQYG01000114">
    <property type="protein sequence ID" value="HDD31513.1"/>
    <property type="molecule type" value="Genomic_DNA"/>
</dbReference>
<accession>A0A7C0TZ13</accession>
<reference evidence="1" key="1">
    <citation type="journal article" date="2020" name="mSystems">
        <title>Genome- and Community-Level Interaction Insights into Carbon Utilization and Element Cycling Functions of Hydrothermarchaeota in Hydrothermal Sediment.</title>
        <authorList>
            <person name="Zhou Z."/>
            <person name="Liu Y."/>
            <person name="Xu W."/>
            <person name="Pan J."/>
            <person name="Luo Z.H."/>
            <person name="Li M."/>
        </authorList>
    </citation>
    <scope>NUCLEOTIDE SEQUENCE [LARGE SCALE GENOMIC DNA]</scope>
    <source>
        <strain evidence="1">HyVt-151</strain>
    </source>
</reference>
<comment type="caution">
    <text evidence="1">The sequence shown here is derived from an EMBL/GenBank/DDBJ whole genome shotgun (WGS) entry which is preliminary data.</text>
</comment>
<organism evidence="1">
    <name type="scientific">Thermococcus litoralis</name>
    <dbReference type="NCBI Taxonomy" id="2265"/>
    <lineage>
        <taxon>Archaea</taxon>
        <taxon>Methanobacteriati</taxon>
        <taxon>Methanobacteriota</taxon>
        <taxon>Thermococci</taxon>
        <taxon>Thermococcales</taxon>
        <taxon>Thermococcaceae</taxon>
        <taxon>Thermococcus</taxon>
    </lineage>
</organism>
<evidence type="ECO:0000313" key="1">
    <source>
        <dbReference type="EMBL" id="HDD31513.1"/>
    </source>
</evidence>
<dbReference type="Proteomes" id="UP000886210">
    <property type="component" value="Unassembled WGS sequence"/>
</dbReference>
<sequence length="103" mass="12330">MIIKVNIQSYQVDFMVYVLVEEMISKGKLEDLIVLIGDKERINNFIYENLNKFYKDGGSFVRRKETEDRLYELWDLHKPDGETLELRFYVFGDEKIDSVKIIE</sequence>
<gene>
    <name evidence="1" type="ORF">ENF72_02670</name>
</gene>
<dbReference type="AlphaFoldDB" id="A0A7C0TZ13"/>
<protein>
    <submittedName>
        <fullName evidence="1">Uncharacterized protein</fullName>
    </submittedName>
</protein>